<keyword evidence="1" id="KW-0732">Signal</keyword>
<feature type="chain" id="PRO_5042225507" evidence="1">
    <location>
        <begin position="16"/>
        <end position="32"/>
    </location>
</feature>
<proteinExistence type="predicted"/>
<feature type="signal peptide" evidence="1">
    <location>
        <begin position="1"/>
        <end position="15"/>
    </location>
</feature>
<reference evidence="2 3" key="1">
    <citation type="journal article" date="2023" name="Int. J. Mol. Sci.">
        <title>De Novo Assembly and Annotation of 11 Diverse Shrub Willow (Salix) Genomes Reveals Novel Gene Organization in Sex-Linked Regions.</title>
        <authorList>
            <person name="Hyden B."/>
            <person name="Feng K."/>
            <person name="Yates T.B."/>
            <person name="Jawdy S."/>
            <person name="Cereghino C."/>
            <person name="Smart L.B."/>
            <person name="Muchero W."/>
        </authorList>
    </citation>
    <scope>NUCLEOTIDE SEQUENCE [LARGE SCALE GENOMIC DNA]</scope>
    <source>
        <tissue evidence="2">Shoot tip</tissue>
    </source>
</reference>
<gene>
    <name evidence="2" type="ORF">OIU84_018803</name>
</gene>
<organism evidence="2 3">
    <name type="scientific">Salix udensis</name>
    <dbReference type="NCBI Taxonomy" id="889485"/>
    <lineage>
        <taxon>Eukaryota</taxon>
        <taxon>Viridiplantae</taxon>
        <taxon>Streptophyta</taxon>
        <taxon>Embryophyta</taxon>
        <taxon>Tracheophyta</taxon>
        <taxon>Spermatophyta</taxon>
        <taxon>Magnoliopsida</taxon>
        <taxon>eudicotyledons</taxon>
        <taxon>Gunneridae</taxon>
        <taxon>Pentapetalae</taxon>
        <taxon>rosids</taxon>
        <taxon>fabids</taxon>
        <taxon>Malpighiales</taxon>
        <taxon>Salicaceae</taxon>
        <taxon>Saliceae</taxon>
        <taxon>Salix</taxon>
    </lineage>
</organism>
<feature type="non-terminal residue" evidence="2">
    <location>
        <position position="32"/>
    </location>
</feature>
<evidence type="ECO:0000256" key="1">
    <source>
        <dbReference type="SAM" id="SignalP"/>
    </source>
</evidence>
<sequence length="32" mass="3523">MVVWLGFFFVGLIAAKRLQTQTGGKRGRGKEA</sequence>
<dbReference type="Proteomes" id="UP001162972">
    <property type="component" value="Chromosome 10"/>
</dbReference>
<evidence type="ECO:0000313" key="3">
    <source>
        <dbReference type="Proteomes" id="UP001162972"/>
    </source>
</evidence>
<comment type="caution">
    <text evidence="2">The sequence shown here is derived from an EMBL/GenBank/DDBJ whole genome shotgun (WGS) entry which is preliminary data.</text>
</comment>
<dbReference type="EMBL" id="JAPFFJ010000003">
    <property type="protein sequence ID" value="KAJ6431389.1"/>
    <property type="molecule type" value="Genomic_DNA"/>
</dbReference>
<name>A0AAD6KZB7_9ROSI</name>
<keyword evidence="3" id="KW-1185">Reference proteome</keyword>
<accession>A0AAD6KZB7</accession>
<protein>
    <submittedName>
        <fullName evidence="2">Uncharacterized protein</fullName>
    </submittedName>
</protein>
<dbReference type="AlphaFoldDB" id="A0AAD6KZB7"/>
<evidence type="ECO:0000313" key="2">
    <source>
        <dbReference type="EMBL" id="KAJ6431389.1"/>
    </source>
</evidence>